<comment type="caution">
    <text evidence="1">The sequence shown here is derived from an EMBL/GenBank/DDBJ whole genome shotgun (WGS) entry which is preliminary data.</text>
</comment>
<dbReference type="RefSeq" id="WP_128229131.1">
    <property type="nucleotide sequence ID" value="NZ_SACR01000004.1"/>
</dbReference>
<name>A0A437RE81_9BURK</name>
<dbReference type="OrthoDB" id="8897971at2"/>
<protein>
    <recommendedName>
        <fullName evidence="3">AP2 domain-containing protein</fullName>
    </recommendedName>
</protein>
<organism evidence="1 2">
    <name type="scientific">Rubrivivax rivuli</name>
    <dbReference type="NCBI Taxonomy" id="1862385"/>
    <lineage>
        <taxon>Bacteria</taxon>
        <taxon>Pseudomonadati</taxon>
        <taxon>Pseudomonadota</taxon>
        <taxon>Betaproteobacteria</taxon>
        <taxon>Burkholderiales</taxon>
        <taxon>Sphaerotilaceae</taxon>
        <taxon>Rubrivivax</taxon>
    </lineage>
</organism>
<proteinExistence type="predicted"/>
<dbReference type="AlphaFoldDB" id="A0A437RE81"/>
<evidence type="ECO:0008006" key="3">
    <source>
        <dbReference type="Google" id="ProtNLM"/>
    </source>
</evidence>
<dbReference type="EMBL" id="SACR01000004">
    <property type="protein sequence ID" value="RVU45067.1"/>
    <property type="molecule type" value="Genomic_DNA"/>
</dbReference>
<accession>A0A437RE81</accession>
<evidence type="ECO:0000313" key="1">
    <source>
        <dbReference type="EMBL" id="RVU45067.1"/>
    </source>
</evidence>
<dbReference type="Proteomes" id="UP000285575">
    <property type="component" value="Unassembled WGS sequence"/>
</dbReference>
<evidence type="ECO:0000313" key="2">
    <source>
        <dbReference type="Proteomes" id="UP000285575"/>
    </source>
</evidence>
<reference evidence="1 2" key="1">
    <citation type="submission" date="2019-01" db="EMBL/GenBank/DDBJ databases">
        <authorList>
            <person name="Chen W.-M."/>
        </authorList>
    </citation>
    <scope>NUCLEOTIDE SEQUENCE [LARGE SCALE GENOMIC DNA]</scope>
    <source>
        <strain evidence="1 2">KYPY4</strain>
    </source>
</reference>
<sequence length="163" mass="17717">MNANNAHIVVIRRGEVITGHQLRINGGGIGESKFFSSGRYGSPEKARRAAELEARALGLPKPRPRGGSKQGRVLCTSPTGVAGVRFAWSQNLDGPALRVVASWVDKRGRPRHTSYSVERNGLEGALDKALKARTSCGAPLPDRAHLLRLLKREYRTRGEAQAD</sequence>
<keyword evidence="2" id="KW-1185">Reference proteome</keyword>
<gene>
    <name evidence="1" type="ORF">EOE66_12970</name>
</gene>